<organism evidence="9 10">
    <name type="scientific">Cytobacillus horneckiae</name>
    <dbReference type="NCBI Taxonomy" id="549687"/>
    <lineage>
        <taxon>Bacteria</taxon>
        <taxon>Bacillati</taxon>
        <taxon>Bacillota</taxon>
        <taxon>Bacilli</taxon>
        <taxon>Bacillales</taxon>
        <taxon>Bacillaceae</taxon>
        <taxon>Cytobacillus</taxon>
    </lineage>
</organism>
<dbReference type="InterPro" id="IPR015424">
    <property type="entry name" value="PyrdxlP-dep_Trfase"/>
</dbReference>
<evidence type="ECO:0000256" key="7">
    <source>
        <dbReference type="ARBA" id="ARBA00023163"/>
    </source>
</evidence>
<dbReference type="AlphaFoldDB" id="A0A2N0ZE60"/>
<keyword evidence="10" id="KW-1185">Reference proteome</keyword>
<keyword evidence="9" id="KW-0808">Transferase</keyword>
<dbReference type="GO" id="GO:0003677">
    <property type="term" value="F:DNA binding"/>
    <property type="evidence" value="ECO:0007669"/>
    <property type="project" value="UniProtKB-KW"/>
</dbReference>
<dbReference type="Pfam" id="PF00392">
    <property type="entry name" value="GntR"/>
    <property type="match status" value="1"/>
</dbReference>
<dbReference type="InterPro" id="IPR036388">
    <property type="entry name" value="WH-like_DNA-bd_sf"/>
</dbReference>
<evidence type="ECO:0000313" key="9">
    <source>
        <dbReference type="EMBL" id="PKG27799.1"/>
    </source>
</evidence>
<evidence type="ECO:0000256" key="1">
    <source>
        <dbReference type="ARBA" id="ARBA00001933"/>
    </source>
</evidence>
<evidence type="ECO:0000256" key="2">
    <source>
        <dbReference type="ARBA" id="ARBA00005384"/>
    </source>
</evidence>
<dbReference type="Pfam" id="PF00155">
    <property type="entry name" value="Aminotran_1_2"/>
    <property type="match status" value="1"/>
</dbReference>
<dbReference type="EMBL" id="PISD01000036">
    <property type="protein sequence ID" value="PKG27799.1"/>
    <property type="molecule type" value="Genomic_DNA"/>
</dbReference>
<dbReference type="PANTHER" id="PTHR46577:SF1">
    <property type="entry name" value="HTH-TYPE TRANSCRIPTIONAL REGULATORY PROTEIN GABR"/>
    <property type="match status" value="1"/>
</dbReference>
<proteinExistence type="inferred from homology"/>
<keyword evidence="3 9" id="KW-0032">Aminotransferase</keyword>
<comment type="caution">
    <text evidence="9">The sequence shown here is derived from an EMBL/GenBank/DDBJ whole genome shotgun (WGS) entry which is preliminary data.</text>
</comment>
<dbReference type="Gene3D" id="3.40.640.10">
    <property type="entry name" value="Type I PLP-dependent aspartate aminotransferase-like (Major domain)"/>
    <property type="match status" value="1"/>
</dbReference>
<dbReference type="GO" id="GO:0008483">
    <property type="term" value="F:transaminase activity"/>
    <property type="evidence" value="ECO:0007669"/>
    <property type="project" value="UniProtKB-KW"/>
</dbReference>
<dbReference type="Gene3D" id="1.10.10.10">
    <property type="entry name" value="Winged helix-like DNA-binding domain superfamily/Winged helix DNA-binding domain"/>
    <property type="match status" value="1"/>
</dbReference>
<dbReference type="Proteomes" id="UP000233343">
    <property type="component" value="Unassembled WGS sequence"/>
</dbReference>
<reference evidence="9 10" key="1">
    <citation type="journal article" date="2010" name="Int. J. Syst. Evol. Microbiol.">
        <title>Bacillus horneckiae sp. nov., isolated from a spacecraft-assembly clean room.</title>
        <authorList>
            <person name="Vaishampayan P."/>
            <person name="Probst A."/>
            <person name="Krishnamurthi S."/>
            <person name="Ghosh S."/>
            <person name="Osman S."/>
            <person name="McDowall A."/>
            <person name="Ruckmani A."/>
            <person name="Mayilraj S."/>
            <person name="Venkateswaran K."/>
        </authorList>
    </citation>
    <scope>NUCLEOTIDE SEQUENCE [LARGE SCALE GENOMIC DNA]</scope>
    <source>
        <strain evidence="10">1PO1SC</strain>
    </source>
</reference>
<dbReference type="SUPFAM" id="SSF53383">
    <property type="entry name" value="PLP-dependent transferases"/>
    <property type="match status" value="1"/>
</dbReference>
<sequence length="451" mass="51724">MELYIHFTNDQPKYIQIYQRIRQYILEKQIDAHYKLPSKRNLAQQLNVSILTVQTAYEQLQSEGYIYSIERQGSFVSGFDEAWQYSEKPVVLKEAANKPSAIINFKNGQVDDTAFPYKHWLRIYKNELNELGGGTAPWQGEYSLRLQLAHYLSQARGIACQPEQIYIFNGFQQQLLNICLFFSPQIVGMEEPGFIRAKAVFEQLKLDCKPIPVDDEGCMVPRQSLKLLYTTPAHQYPTGKIMTASRRLHLLKWAVDHNSYIIEDDYDSEFRYKGAPISTLSHLDSFDRVLYFGTFSKTMLPSLRISYLVMPATLQAEYEKFNRFQKSVVSKVNQRVTARFMEAGNYAKHIAKMRTLYRTKRNCLIESVHNHLGDEFKMIGDAAGLHIIVHLPAGLDESEALARANANGIAIDAVSTMYQQEKPHNQVMIGYGAPSINEIKAGIKILGEIWR</sequence>
<dbReference type="PANTHER" id="PTHR46577">
    <property type="entry name" value="HTH-TYPE TRANSCRIPTIONAL REGULATORY PROTEIN GABR"/>
    <property type="match status" value="1"/>
</dbReference>
<dbReference type="InterPro" id="IPR051446">
    <property type="entry name" value="HTH_trans_reg/aminotransferase"/>
</dbReference>
<evidence type="ECO:0000256" key="6">
    <source>
        <dbReference type="ARBA" id="ARBA00023125"/>
    </source>
</evidence>
<gene>
    <name evidence="9" type="ORF">CWS20_17045</name>
</gene>
<evidence type="ECO:0000313" key="10">
    <source>
        <dbReference type="Proteomes" id="UP000233343"/>
    </source>
</evidence>
<keyword evidence="7" id="KW-0804">Transcription</keyword>
<evidence type="ECO:0000256" key="5">
    <source>
        <dbReference type="ARBA" id="ARBA00023015"/>
    </source>
</evidence>
<dbReference type="InterPro" id="IPR004839">
    <property type="entry name" value="Aminotransferase_I/II_large"/>
</dbReference>
<dbReference type="InterPro" id="IPR015421">
    <property type="entry name" value="PyrdxlP-dep_Trfase_major"/>
</dbReference>
<dbReference type="SMART" id="SM00345">
    <property type="entry name" value="HTH_GNTR"/>
    <property type="match status" value="1"/>
</dbReference>
<comment type="similarity">
    <text evidence="2">In the C-terminal section; belongs to the class-I pyridoxal-phosphate-dependent aminotransferase family.</text>
</comment>
<dbReference type="CDD" id="cd00609">
    <property type="entry name" value="AAT_like"/>
    <property type="match status" value="1"/>
</dbReference>
<accession>A0A2N0ZE60</accession>
<dbReference type="CDD" id="cd07377">
    <property type="entry name" value="WHTH_GntR"/>
    <property type="match status" value="1"/>
</dbReference>
<keyword evidence="5" id="KW-0805">Transcription regulation</keyword>
<comment type="cofactor">
    <cofactor evidence="1">
        <name>pyridoxal 5'-phosphate</name>
        <dbReference type="ChEBI" id="CHEBI:597326"/>
    </cofactor>
</comment>
<dbReference type="GO" id="GO:0003700">
    <property type="term" value="F:DNA-binding transcription factor activity"/>
    <property type="evidence" value="ECO:0007669"/>
    <property type="project" value="InterPro"/>
</dbReference>
<name>A0A2N0ZE60_9BACI</name>
<dbReference type="PROSITE" id="PS50949">
    <property type="entry name" value="HTH_GNTR"/>
    <property type="match status" value="1"/>
</dbReference>
<evidence type="ECO:0000256" key="3">
    <source>
        <dbReference type="ARBA" id="ARBA00022576"/>
    </source>
</evidence>
<dbReference type="InterPro" id="IPR036390">
    <property type="entry name" value="WH_DNA-bd_sf"/>
</dbReference>
<dbReference type="SUPFAM" id="SSF46785">
    <property type="entry name" value="Winged helix' DNA-binding domain"/>
    <property type="match status" value="1"/>
</dbReference>
<dbReference type="InterPro" id="IPR000524">
    <property type="entry name" value="Tscrpt_reg_HTH_GntR"/>
</dbReference>
<protein>
    <submittedName>
        <fullName evidence="9">PLP-dependent aminotransferase family protein</fullName>
    </submittedName>
</protein>
<evidence type="ECO:0000259" key="8">
    <source>
        <dbReference type="PROSITE" id="PS50949"/>
    </source>
</evidence>
<keyword evidence="4" id="KW-0663">Pyridoxal phosphate</keyword>
<keyword evidence="6" id="KW-0238">DNA-binding</keyword>
<evidence type="ECO:0000256" key="4">
    <source>
        <dbReference type="ARBA" id="ARBA00022898"/>
    </source>
</evidence>
<feature type="domain" description="HTH gntR-type" evidence="8">
    <location>
        <begin position="11"/>
        <end position="79"/>
    </location>
</feature>
<dbReference type="RefSeq" id="WP_083957165.1">
    <property type="nucleotide sequence ID" value="NZ_JARMMB010000032.1"/>
</dbReference>
<dbReference type="GO" id="GO:0030170">
    <property type="term" value="F:pyridoxal phosphate binding"/>
    <property type="evidence" value="ECO:0007669"/>
    <property type="project" value="InterPro"/>
</dbReference>